<protein>
    <recommendedName>
        <fullName evidence="2">leucine--tRNA ligase</fullName>
        <ecNumber evidence="2">6.1.1.4</ecNumber>
    </recommendedName>
</protein>
<dbReference type="GO" id="GO:0005829">
    <property type="term" value="C:cytosol"/>
    <property type="evidence" value="ECO:0007669"/>
    <property type="project" value="TreeGrafter"/>
</dbReference>
<evidence type="ECO:0000256" key="3">
    <source>
        <dbReference type="ARBA" id="ARBA00022598"/>
    </source>
</evidence>
<comment type="caution">
    <text evidence="10">The sequence shown here is derived from an EMBL/GenBank/DDBJ whole genome shotgun (WGS) entry which is preliminary data.</text>
</comment>
<dbReference type="EC" id="6.1.1.4" evidence="2"/>
<dbReference type="Proteomes" id="UP000245207">
    <property type="component" value="Unassembled WGS sequence"/>
</dbReference>
<feature type="region of interest" description="Disordered" evidence="8">
    <location>
        <begin position="247"/>
        <end position="274"/>
    </location>
</feature>
<sequence>MVIEVLVLSSIQVLRACLFYFKCVNTLSLQLKQLMRQWMLKITAYADRLLDDLDDLDWLESIKEMHRNWIRKSEGAEVVKKQIRKLLFIPQNQIPYLEFGVTNQEMKSLNNRNITATLQISGRPGKGEAKEMSVDNGNGELIGEENNGTEGTALDNNVNNDVAKTSQETVSYAKMLKKDSVKQELMFIAPNINKDGAETVISYARVLVEVEAKKELRNKVKIEYVDKDKNVKGFKEVQVEYEWKPERAVNRSPKKSDDISKGGSSSANRFEALNTTNEGNTEEVMEGVNEMAQTMTQDNVIETHVKPHKLPKVCEATFGNWNWISNVNHSQNGCRILTMEHSAGGYVVTNDMQDFIDCVNKIEVEDLCSSEVYFTWIKSPSNPQTSILKKLDRAMIN</sequence>
<organism evidence="10 11">
    <name type="scientific">Artemisia annua</name>
    <name type="common">Sweet wormwood</name>
    <dbReference type="NCBI Taxonomy" id="35608"/>
    <lineage>
        <taxon>Eukaryota</taxon>
        <taxon>Viridiplantae</taxon>
        <taxon>Streptophyta</taxon>
        <taxon>Embryophyta</taxon>
        <taxon>Tracheophyta</taxon>
        <taxon>Spermatophyta</taxon>
        <taxon>Magnoliopsida</taxon>
        <taxon>eudicotyledons</taxon>
        <taxon>Gunneridae</taxon>
        <taxon>Pentapetalae</taxon>
        <taxon>asterids</taxon>
        <taxon>campanulids</taxon>
        <taxon>Asterales</taxon>
        <taxon>Asteraceae</taxon>
        <taxon>Asteroideae</taxon>
        <taxon>Anthemideae</taxon>
        <taxon>Artemisiinae</taxon>
        <taxon>Artemisia</taxon>
    </lineage>
</organism>
<accession>A0A2U1NAY7</accession>
<reference evidence="10 11" key="1">
    <citation type="journal article" date="2018" name="Mol. Plant">
        <title>The genome of Artemisia annua provides insight into the evolution of Asteraceae family and artemisinin biosynthesis.</title>
        <authorList>
            <person name="Shen Q."/>
            <person name="Zhang L."/>
            <person name="Liao Z."/>
            <person name="Wang S."/>
            <person name="Yan T."/>
            <person name="Shi P."/>
            <person name="Liu M."/>
            <person name="Fu X."/>
            <person name="Pan Q."/>
            <person name="Wang Y."/>
            <person name="Lv Z."/>
            <person name="Lu X."/>
            <person name="Zhang F."/>
            <person name="Jiang W."/>
            <person name="Ma Y."/>
            <person name="Chen M."/>
            <person name="Hao X."/>
            <person name="Li L."/>
            <person name="Tang Y."/>
            <person name="Lv G."/>
            <person name="Zhou Y."/>
            <person name="Sun X."/>
            <person name="Brodelius P.E."/>
            <person name="Rose J.K.C."/>
            <person name="Tang K."/>
        </authorList>
    </citation>
    <scope>NUCLEOTIDE SEQUENCE [LARGE SCALE GENOMIC DNA]</scope>
    <source>
        <strain evidence="11">cv. Huhao1</strain>
        <tissue evidence="10">Leaf</tissue>
    </source>
</reference>
<dbReference type="STRING" id="35608.A0A2U1NAY7"/>
<proteinExistence type="inferred from homology"/>
<dbReference type="PRINTS" id="PR00985">
    <property type="entry name" value="TRNASYNTHLEU"/>
</dbReference>
<dbReference type="AlphaFoldDB" id="A0A2U1NAY7"/>
<dbReference type="InterPro" id="IPR014729">
    <property type="entry name" value="Rossmann-like_a/b/a_fold"/>
</dbReference>
<evidence type="ECO:0000313" key="10">
    <source>
        <dbReference type="EMBL" id="PWA70675.1"/>
    </source>
</evidence>
<keyword evidence="3 10" id="KW-0436">Ligase</keyword>
<dbReference type="Gene3D" id="3.40.50.620">
    <property type="entry name" value="HUPs"/>
    <property type="match status" value="1"/>
</dbReference>
<dbReference type="PANTHER" id="PTHR43740:SF2">
    <property type="entry name" value="LEUCINE--TRNA LIGASE, MITOCHONDRIAL"/>
    <property type="match status" value="1"/>
</dbReference>
<evidence type="ECO:0000256" key="2">
    <source>
        <dbReference type="ARBA" id="ARBA00013164"/>
    </source>
</evidence>
<keyword evidence="5" id="KW-0067">ATP-binding</keyword>
<evidence type="ECO:0000256" key="1">
    <source>
        <dbReference type="ARBA" id="ARBA00005594"/>
    </source>
</evidence>
<feature type="compositionally biased region" description="Basic and acidic residues" evidence="8">
    <location>
        <begin position="247"/>
        <end position="260"/>
    </location>
</feature>
<dbReference type="SUPFAM" id="SSF52374">
    <property type="entry name" value="Nucleotidylyl transferase"/>
    <property type="match status" value="1"/>
</dbReference>
<comment type="similarity">
    <text evidence="1">Belongs to the class-I aminoacyl-tRNA synthetase family.</text>
</comment>
<feature type="signal peptide" evidence="9">
    <location>
        <begin position="1"/>
        <end position="16"/>
    </location>
</feature>
<dbReference type="PANTHER" id="PTHR43740">
    <property type="entry name" value="LEUCYL-TRNA SYNTHETASE"/>
    <property type="match status" value="1"/>
</dbReference>
<evidence type="ECO:0000313" key="11">
    <source>
        <dbReference type="Proteomes" id="UP000245207"/>
    </source>
</evidence>
<evidence type="ECO:0000256" key="9">
    <source>
        <dbReference type="SAM" id="SignalP"/>
    </source>
</evidence>
<dbReference type="InterPro" id="IPR002302">
    <property type="entry name" value="Leu-tRNA-ligase"/>
</dbReference>
<keyword evidence="6" id="KW-0648">Protein biosynthesis</keyword>
<dbReference type="GO" id="GO:0005524">
    <property type="term" value="F:ATP binding"/>
    <property type="evidence" value="ECO:0007669"/>
    <property type="project" value="UniProtKB-KW"/>
</dbReference>
<keyword evidence="4" id="KW-0547">Nucleotide-binding</keyword>
<dbReference type="GO" id="GO:0004823">
    <property type="term" value="F:leucine-tRNA ligase activity"/>
    <property type="evidence" value="ECO:0007669"/>
    <property type="project" value="UniProtKB-EC"/>
</dbReference>
<evidence type="ECO:0000256" key="4">
    <source>
        <dbReference type="ARBA" id="ARBA00022741"/>
    </source>
</evidence>
<evidence type="ECO:0000256" key="8">
    <source>
        <dbReference type="SAM" id="MobiDB-lite"/>
    </source>
</evidence>
<keyword evidence="9" id="KW-0732">Signal</keyword>
<evidence type="ECO:0000256" key="7">
    <source>
        <dbReference type="ARBA" id="ARBA00023146"/>
    </source>
</evidence>
<keyword evidence="7" id="KW-0030">Aminoacyl-tRNA synthetase</keyword>
<dbReference type="EMBL" id="PKPP01003201">
    <property type="protein sequence ID" value="PWA70675.1"/>
    <property type="molecule type" value="Genomic_DNA"/>
</dbReference>
<gene>
    <name evidence="10" type="ORF">CTI12_AA288340</name>
</gene>
<dbReference type="GO" id="GO:0006429">
    <property type="term" value="P:leucyl-tRNA aminoacylation"/>
    <property type="evidence" value="ECO:0007669"/>
    <property type="project" value="InterPro"/>
</dbReference>
<evidence type="ECO:0000256" key="6">
    <source>
        <dbReference type="ARBA" id="ARBA00022917"/>
    </source>
</evidence>
<feature type="chain" id="PRO_5015769359" description="leucine--tRNA ligase" evidence="9">
    <location>
        <begin position="17"/>
        <end position="397"/>
    </location>
</feature>
<evidence type="ECO:0000256" key="5">
    <source>
        <dbReference type="ARBA" id="ARBA00022840"/>
    </source>
</evidence>
<keyword evidence="11" id="KW-1185">Reference proteome</keyword>
<name>A0A2U1NAY7_ARTAN</name>